<name>A0A0G0UUB6_9BACT</name>
<evidence type="ECO:0000313" key="2">
    <source>
        <dbReference type="Proteomes" id="UP000034961"/>
    </source>
</evidence>
<proteinExistence type="predicted"/>
<gene>
    <name evidence="1" type="ORF">UU41_C0048G0004</name>
</gene>
<dbReference type="AlphaFoldDB" id="A0A0G0UUB6"/>
<dbReference type="EMBL" id="LCAN01000048">
    <property type="protein sequence ID" value="KKR91091.1"/>
    <property type="molecule type" value="Genomic_DNA"/>
</dbReference>
<accession>A0A0G0UUB6</accession>
<reference evidence="1 2" key="1">
    <citation type="journal article" date="2015" name="Nature">
        <title>rRNA introns, odd ribosomes, and small enigmatic genomes across a large radiation of phyla.</title>
        <authorList>
            <person name="Brown C.T."/>
            <person name="Hug L.A."/>
            <person name="Thomas B.C."/>
            <person name="Sharon I."/>
            <person name="Castelle C.J."/>
            <person name="Singh A."/>
            <person name="Wilkins M.J."/>
            <person name="Williams K.H."/>
            <person name="Banfield J.F."/>
        </authorList>
    </citation>
    <scope>NUCLEOTIDE SEQUENCE [LARGE SCALE GENOMIC DNA]</scope>
</reference>
<organism evidence="1 2">
    <name type="scientific">Candidatus Roizmanbacteria bacterium GW2011_GWA1_41_13</name>
    <dbReference type="NCBI Taxonomy" id="1618474"/>
    <lineage>
        <taxon>Bacteria</taxon>
        <taxon>Candidatus Roizmaniibacteriota</taxon>
    </lineage>
</organism>
<sequence length="139" mass="16349">MYRFLDELTASSLRRRSIIDQYVGRYADDDYVKVYTGMLAALRKGLPSDPVESFPWEQMIGEADTRLTHWMKFVDTEYKELIKAHIRITDLTKILLTLTPDHAYVIRLFNPKNSHATIGDLRKWAREYWASFSHLPDSH</sequence>
<comment type="caution">
    <text evidence="1">The sequence shown here is derived from an EMBL/GenBank/DDBJ whole genome shotgun (WGS) entry which is preliminary data.</text>
</comment>
<dbReference type="Proteomes" id="UP000034961">
    <property type="component" value="Unassembled WGS sequence"/>
</dbReference>
<protein>
    <submittedName>
        <fullName evidence="1">Uncharacterized protein</fullName>
    </submittedName>
</protein>
<evidence type="ECO:0000313" key="1">
    <source>
        <dbReference type="EMBL" id="KKR91091.1"/>
    </source>
</evidence>